<dbReference type="InterPro" id="IPR002347">
    <property type="entry name" value="SDR_fam"/>
</dbReference>
<dbReference type="Pfam" id="PF00106">
    <property type="entry name" value="adh_short"/>
    <property type="match status" value="1"/>
</dbReference>
<dbReference type="GO" id="GO:0000140">
    <property type="term" value="F:acylglycerone-phosphate reductase (NADP+) activity"/>
    <property type="evidence" value="ECO:0007669"/>
    <property type="project" value="TreeGrafter"/>
</dbReference>
<evidence type="ECO:0000256" key="1">
    <source>
        <dbReference type="ARBA" id="ARBA00006484"/>
    </source>
</evidence>
<accession>A0A8H8RHX9</accession>
<dbReference type="PRINTS" id="PR00081">
    <property type="entry name" value="GDHRDH"/>
</dbReference>
<dbReference type="GO" id="GO:0005811">
    <property type="term" value="C:lipid droplet"/>
    <property type="evidence" value="ECO:0007669"/>
    <property type="project" value="TreeGrafter"/>
</dbReference>
<dbReference type="EMBL" id="QGMI01000923">
    <property type="protein sequence ID" value="TVY35799.1"/>
    <property type="molecule type" value="Genomic_DNA"/>
</dbReference>
<evidence type="ECO:0000256" key="3">
    <source>
        <dbReference type="RuleBase" id="RU000363"/>
    </source>
</evidence>
<dbReference type="Proteomes" id="UP000443090">
    <property type="component" value="Unassembled WGS sequence"/>
</dbReference>
<dbReference type="PRINTS" id="PR00080">
    <property type="entry name" value="SDRFAMILY"/>
</dbReference>
<gene>
    <name evidence="4" type="primary">cctT_0</name>
    <name evidence="4" type="ORF">LOCC1_G008758</name>
</gene>
<sequence>MDSVLITGCSAGGLGSGIALAFQGRNIHVFATSRSLSSLQHLKDVPNVTLLELDVTNVASIEKAVECVGNNGGRLKYLVNNAGRGLIGPLLDGEVGCEVERKLWEVNYWGVLAVTRAFAPLIIKEKGVVVNIGSSAGMVNLPWHAFILGIYTSSKAATHMLSETLRLELEPFSVRVITVVAGIVKSSFFANLGKEDFELPQGSYYKSLERYIGTLSRGEDLPANAMGPEEFGRGVVGDVLAGKRGNTYTGTMGWASKCLPVVPTG</sequence>
<dbReference type="PANTHER" id="PTHR44169">
    <property type="entry name" value="NADPH-DEPENDENT 1-ACYLDIHYDROXYACETONE PHOSPHATE REDUCTASE"/>
    <property type="match status" value="1"/>
</dbReference>
<feature type="non-terminal residue" evidence="4">
    <location>
        <position position="1"/>
    </location>
</feature>
<organism evidence="4 5">
    <name type="scientific">Lachnellula occidentalis</name>
    <dbReference type="NCBI Taxonomy" id="215460"/>
    <lineage>
        <taxon>Eukaryota</taxon>
        <taxon>Fungi</taxon>
        <taxon>Dikarya</taxon>
        <taxon>Ascomycota</taxon>
        <taxon>Pezizomycotina</taxon>
        <taxon>Leotiomycetes</taxon>
        <taxon>Helotiales</taxon>
        <taxon>Lachnaceae</taxon>
        <taxon>Lachnellula</taxon>
    </lineage>
</organism>
<keyword evidence="5" id="KW-1185">Reference proteome</keyword>
<name>A0A8H8RHX9_9HELO</name>
<dbReference type="AlphaFoldDB" id="A0A8H8RHX9"/>
<reference evidence="4 5" key="1">
    <citation type="submission" date="2018-05" db="EMBL/GenBank/DDBJ databases">
        <title>Genome sequencing and assembly of the regulated plant pathogen Lachnellula willkommii and related sister species for the development of diagnostic species identification markers.</title>
        <authorList>
            <person name="Giroux E."/>
            <person name="Bilodeau G."/>
        </authorList>
    </citation>
    <scope>NUCLEOTIDE SEQUENCE [LARGE SCALE GENOMIC DNA]</scope>
    <source>
        <strain evidence="4 5">CBS 160.35</strain>
    </source>
</reference>
<dbReference type="GO" id="GO:0005783">
    <property type="term" value="C:endoplasmic reticulum"/>
    <property type="evidence" value="ECO:0007669"/>
    <property type="project" value="TreeGrafter"/>
</dbReference>
<dbReference type="GO" id="GO:0006654">
    <property type="term" value="P:phosphatidic acid biosynthetic process"/>
    <property type="evidence" value="ECO:0007669"/>
    <property type="project" value="TreeGrafter"/>
</dbReference>
<evidence type="ECO:0000256" key="2">
    <source>
        <dbReference type="ARBA" id="ARBA00023002"/>
    </source>
</evidence>
<comment type="similarity">
    <text evidence="1 3">Belongs to the short-chain dehydrogenases/reductases (SDR) family.</text>
</comment>
<dbReference type="InterPro" id="IPR036291">
    <property type="entry name" value="NAD(P)-bd_dom_sf"/>
</dbReference>
<evidence type="ECO:0000313" key="5">
    <source>
        <dbReference type="Proteomes" id="UP000443090"/>
    </source>
</evidence>
<evidence type="ECO:0000313" key="4">
    <source>
        <dbReference type="EMBL" id="TVY35799.1"/>
    </source>
</evidence>
<dbReference type="GO" id="GO:0004806">
    <property type="term" value="F:triacylglycerol lipase activity"/>
    <property type="evidence" value="ECO:0007669"/>
    <property type="project" value="TreeGrafter"/>
</dbReference>
<protein>
    <submittedName>
        <fullName evidence="4">Short-chain dehydrogenase</fullName>
    </submittedName>
</protein>
<comment type="caution">
    <text evidence="4">The sequence shown here is derived from an EMBL/GenBank/DDBJ whole genome shotgun (WGS) entry which is preliminary data.</text>
</comment>
<dbReference type="SUPFAM" id="SSF51735">
    <property type="entry name" value="NAD(P)-binding Rossmann-fold domains"/>
    <property type="match status" value="1"/>
</dbReference>
<keyword evidence="2" id="KW-0560">Oxidoreductase</keyword>
<dbReference type="GO" id="GO:0019433">
    <property type="term" value="P:triglyceride catabolic process"/>
    <property type="evidence" value="ECO:0007669"/>
    <property type="project" value="TreeGrafter"/>
</dbReference>
<dbReference type="Gene3D" id="3.40.50.720">
    <property type="entry name" value="NAD(P)-binding Rossmann-like Domain"/>
    <property type="match status" value="1"/>
</dbReference>
<dbReference type="PANTHER" id="PTHR44169:SF6">
    <property type="entry name" value="NADPH-DEPENDENT 1-ACYLDIHYDROXYACETONE PHOSPHATE REDUCTASE"/>
    <property type="match status" value="1"/>
</dbReference>
<dbReference type="OrthoDB" id="2102561at2759"/>
<proteinExistence type="inferred from homology"/>